<dbReference type="SUPFAM" id="SSF51126">
    <property type="entry name" value="Pectin lyase-like"/>
    <property type="match status" value="2"/>
</dbReference>
<dbReference type="InterPro" id="IPR012334">
    <property type="entry name" value="Pectin_lyas_fold"/>
</dbReference>
<feature type="domain" description="Periplasmic copper-binding protein NosD beta helix" evidence="1">
    <location>
        <begin position="217"/>
        <end position="349"/>
    </location>
</feature>
<dbReference type="InterPro" id="IPR022441">
    <property type="entry name" value="Para_beta_helix_rpt-2"/>
</dbReference>
<dbReference type="Pfam" id="PF05048">
    <property type="entry name" value="NosD"/>
    <property type="match status" value="2"/>
</dbReference>
<proteinExistence type="predicted"/>
<dbReference type="InterPro" id="IPR011050">
    <property type="entry name" value="Pectin_lyase_fold/virulence"/>
</dbReference>
<dbReference type="Gene3D" id="2.160.20.10">
    <property type="entry name" value="Single-stranded right-handed beta-helix, Pectin lyase-like"/>
    <property type="match status" value="2"/>
</dbReference>
<dbReference type="InterPro" id="IPR006626">
    <property type="entry name" value="PbH1"/>
</dbReference>
<keyword evidence="2" id="KW-0456">Lyase</keyword>
<dbReference type="SMART" id="SM00710">
    <property type="entry name" value="PbH1"/>
    <property type="match status" value="11"/>
</dbReference>
<accession>A0A6M3KWW4</accession>
<reference evidence="2" key="1">
    <citation type="submission" date="2020-03" db="EMBL/GenBank/DDBJ databases">
        <title>The deep terrestrial virosphere.</title>
        <authorList>
            <person name="Holmfeldt K."/>
            <person name="Nilsson E."/>
            <person name="Simone D."/>
            <person name="Lopez-Fernandez M."/>
            <person name="Wu X."/>
            <person name="de Brujin I."/>
            <person name="Lundin D."/>
            <person name="Andersson A."/>
            <person name="Bertilsson S."/>
            <person name="Dopson M."/>
        </authorList>
    </citation>
    <scope>NUCLEOTIDE SEQUENCE</scope>
    <source>
        <strain evidence="2">MM415B03153</strain>
    </source>
</reference>
<protein>
    <submittedName>
        <fullName evidence="2">Putative pectate lyase</fullName>
    </submittedName>
</protein>
<dbReference type="InterPro" id="IPR007742">
    <property type="entry name" value="NosD_dom"/>
</dbReference>
<dbReference type="NCBIfam" id="TIGR03804">
    <property type="entry name" value="para_beta_helix"/>
    <property type="match status" value="1"/>
</dbReference>
<dbReference type="EMBL" id="MT142648">
    <property type="protein sequence ID" value="QJA86626.1"/>
    <property type="molecule type" value="Genomic_DNA"/>
</dbReference>
<evidence type="ECO:0000259" key="1">
    <source>
        <dbReference type="Pfam" id="PF05048"/>
    </source>
</evidence>
<organism evidence="2">
    <name type="scientific">viral metagenome</name>
    <dbReference type="NCBI Taxonomy" id="1070528"/>
    <lineage>
        <taxon>unclassified sequences</taxon>
        <taxon>metagenomes</taxon>
        <taxon>organismal metagenomes</taxon>
    </lineage>
</organism>
<sequence length="691" mass="73782">MFRKLVIMFILLLLPSLAIADVFTPKNLYRIYEIDMAATDQGIATTEGNRTIKDFITTTGTTTYATLVFKNSGTGVTTFAVVTTAINLSSYPNINLRFEMGSGVTVSSGVTTYSPANIIAQPNQQIFSGNGLITFSLSGIVYPQWWGGIPDGGITDNTVPIQSALASINGGAVYISEGDWYITEHLSPKALTTIYGVGKGSRIYSDVDLSTGAAYDDAFFYISNVNNVIIKDLYISGHITNISFGIVLHTAENCIVDNVIVDEVGSVGIYLLASNYNTVSNNEVSSTAAACDGIDLHDLVGAGNSYNKILNNYVHDVKENGIQIYTSSSGVQYGNILSGNTIKDTGTTALHHAFYIRGAPGSVISKNIIKSITGSGIQVYGAGGVEGVSDYSVVTNNIIEDVKAHALYVPATHLVVSGNTIKDCAFTNTGVSGIVPGDYSTVSGNIITNLTNQCYGIYLGCSYSTITENKISKIAYYGIYGPAEAKYNVISNNVITDIGDNAAGNKVGIYLNHAGIGGNLFLGNQIILIDNVNYHMEYGLRTTNLVTLVNTFSNNTIHGTTGTSGMDDTGKAFEMAMNKVDNRIARFRGSLLNMPMSTKLTFFGIDDATPDITTAYIFKTRNANPTTITMFDGGYEGQKIIVLILDANTTFDFTGTNLKGNAGADWAAGNGDWLEAVFDGTNWYCAVFDAA</sequence>
<dbReference type="GO" id="GO:0016829">
    <property type="term" value="F:lyase activity"/>
    <property type="evidence" value="ECO:0007669"/>
    <property type="project" value="UniProtKB-KW"/>
</dbReference>
<dbReference type="AlphaFoldDB" id="A0A6M3KWW4"/>
<evidence type="ECO:0000313" key="2">
    <source>
        <dbReference type="EMBL" id="QJA86626.1"/>
    </source>
</evidence>
<name>A0A6M3KWW4_9ZZZZ</name>
<feature type="domain" description="Periplasmic copper-binding protein NosD beta helix" evidence="1">
    <location>
        <begin position="393"/>
        <end position="533"/>
    </location>
</feature>
<gene>
    <name evidence="2" type="ORF">MM415B03153_0004</name>
</gene>